<proteinExistence type="inferred from homology"/>
<evidence type="ECO:0000256" key="7">
    <source>
        <dbReference type="SAM" id="Phobius"/>
    </source>
</evidence>
<evidence type="ECO:0000256" key="6">
    <source>
        <dbReference type="PIRSR" id="PIRSR604254-1"/>
    </source>
</evidence>
<feature type="transmembrane region" description="Helical" evidence="7">
    <location>
        <begin position="72"/>
        <end position="90"/>
    </location>
</feature>
<dbReference type="GO" id="GO:0046872">
    <property type="term" value="F:metal ion binding"/>
    <property type="evidence" value="ECO:0007669"/>
    <property type="project" value="UniProtKB-KW"/>
</dbReference>
<dbReference type="PANTHER" id="PTHR20855:SF15">
    <property type="entry name" value="PROGESTIN AND ADIPOQ RECEPTOR FAMILY MEMBER 3"/>
    <property type="match status" value="1"/>
</dbReference>
<keyword evidence="9" id="KW-1185">Reference proteome</keyword>
<evidence type="ECO:0008006" key="10">
    <source>
        <dbReference type="Google" id="ProtNLM"/>
    </source>
</evidence>
<comment type="subcellular location">
    <subcellularLocation>
        <location evidence="1">Membrane</location>
        <topology evidence="1">Multi-pass membrane protein</topology>
    </subcellularLocation>
</comment>
<dbReference type="GO" id="GO:0038023">
    <property type="term" value="F:signaling receptor activity"/>
    <property type="evidence" value="ECO:0007669"/>
    <property type="project" value="TreeGrafter"/>
</dbReference>
<feature type="binding site" evidence="6">
    <location>
        <position position="71"/>
    </location>
    <ligand>
        <name>Zn(2+)</name>
        <dbReference type="ChEBI" id="CHEBI:29105"/>
    </ligand>
</feature>
<reference evidence="9" key="1">
    <citation type="submission" date="2021-01" db="EMBL/GenBank/DDBJ databases">
        <title>Caligus Genome Assembly.</title>
        <authorList>
            <person name="Gallardo-Escarate C."/>
        </authorList>
    </citation>
    <scope>NUCLEOTIDE SEQUENCE [LARGE SCALE GENOMIC DNA]</scope>
</reference>
<gene>
    <name evidence="8" type="ORF">FKW44_019024</name>
</gene>
<feature type="non-terminal residue" evidence="8">
    <location>
        <position position="1"/>
    </location>
</feature>
<comment type="similarity">
    <text evidence="2">Belongs to the ADIPOR family.</text>
</comment>
<dbReference type="GO" id="GO:0016020">
    <property type="term" value="C:membrane"/>
    <property type="evidence" value="ECO:0007669"/>
    <property type="project" value="UniProtKB-SubCell"/>
</dbReference>
<protein>
    <recommendedName>
        <fullName evidence="10">Progestin and adipoQ receptor family member 3</fullName>
    </recommendedName>
</protein>
<evidence type="ECO:0000256" key="5">
    <source>
        <dbReference type="ARBA" id="ARBA00023136"/>
    </source>
</evidence>
<feature type="transmembrane region" description="Helical" evidence="7">
    <location>
        <begin position="33"/>
        <end position="52"/>
    </location>
</feature>
<evidence type="ECO:0000256" key="2">
    <source>
        <dbReference type="ARBA" id="ARBA00007018"/>
    </source>
</evidence>
<sequence>GGLFTIWALYGFLPTVHWAYLKGLNEPLVRSLLLRIFLMYGICGLALFFYVSKLPERCLPPGLVDIVGHSHQWWHAFIFLALLFWHNTGLNFGVLRSRIGCESVQEEDLHLLNL</sequence>
<dbReference type="AlphaFoldDB" id="A0A7T8GVF5"/>
<organism evidence="8 9">
    <name type="scientific">Caligus rogercresseyi</name>
    <name type="common">Sea louse</name>
    <dbReference type="NCBI Taxonomy" id="217165"/>
    <lineage>
        <taxon>Eukaryota</taxon>
        <taxon>Metazoa</taxon>
        <taxon>Ecdysozoa</taxon>
        <taxon>Arthropoda</taxon>
        <taxon>Crustacea</taxon>
        <taxon>Multicrustacea</taxon>
        <taxon>Hexanauplia</taxon>
        <taxon>Copepoda</taxon>
        <taxon>Siphonostomatoida</taxon>
        <taxon>Caligidae</taxon>
        <taxon>Caligus</taxon>
    </lineage>
</organism>
<evidence type="ECO:0000256" key="1">
    <source>
        <dbReference type="ARBA" id="ARBA00004141"/>
    </source>
</evidence>
<feature type="binding site" evidence="6">
    <location>
        <position position="75"/>
    </location>
    <ligand>
        <name>Zn(2+)</name>
        <dbReference type="ChEBI" id="CHEBI:29105"/>
    </ligand>
</feature>
<dbReference type="PANTHER" id="PTHR20855">
    <property type="entry name" value="ADIPOR/PROGESTIN RECEPTOR-RELATED"/>
    <property type="match status" value="1"/>
</dbReference>
<dbReference type="OrthoDB" id="529367at2759"/>
<keyword evidence="6" id="KW-0862">Zinc</keyword>
<dbReference type="InterPro" id="IPR004254">
    <property type="entry name" value="AdipoR/HlyIII-related"/>
</dbReference>
<dbReference type="Proteomes" id="UP000595437">
    <property type="component" value="Chromosome 13"/>
</dbReference>
<name>A0A7T8GVF5_CALRO</name>
<feature type="transmembrane region" description="Helical" evidence="7">
    <location>
        <begin position="6"/>
        <end position="21"/>
    </location>
</feature>
<dbReference type="EMBL" id="CP045902">
    <property type="protein sequence ID" value="QQP38452.1"/>
    <property type="molecule type" value="Genomic_DNA"/>
</dbReference>
<keyword evidence="6" id="KW-0479">Metal-binding</keyword>
<keyword evidence="4 7" id="KW-1133">Transmembrane helix</keyword>
<keyword evidence="3 7" id="KW-0812">Transmembrane</keyword>
<evidence type="ECO:0000256" key="4">
    <source>
        <dbReference type="ARBA" id="ARBA00022989"/>
    </source>
</evidence>
<keyword evidence="5 7" id="KW-0472">Membrane</keyword>
<evidence type="ECO:0000256" key="3">
    <source>
        <dbReference type="ARBA" id="ARBA00022692"/>
    </source>
</evidence>
<accession>A0A7T8GVF5</accession>
<dbReference type="Pfam" id="PF03006">
    <property type="entry name" value="HlyIII"/>
    <property type="match status" value="1"/>
</dbReference>
<feature type="non-terminal residue" evidence="8">
    <location>
        <position position="114"/>
    </location>
</feature>
<evidence type="ECO:0000313" key="9">
    <source>
        <dbReference type="Proteomes" id="UP000595437"/>
    </source>
</evidence>
<evidence type="ECO:0000313" key="8">
    <source>
        <dbReference type="EMBL" id="QQP38452.1"/>
    </source>
</evidence>